<name>A0A267MP38_9FIRM</name>
<reference evidence="2 3" key="1">
    <citation type="submission" date="2017-06" db="EMBL/GenBank/DDBJ databases">
        <title>Draft genome sequence of anaerobic fermentative bacterium Anaeromicrobium sediminis DY2726D isolated from West Pacific Ocean sediments.</title>
        <authorList>
            <person name="Zeng X."/>
        </authorList>
    </citation>
    <scope>NUCLEOTIDE SEQUENCE [LARGE SCALE GENOMIC DNA]</scope>
    <source>
        <strain evidence="2 3">DY2726D</strain>
    </source>
</reference>
<dbReference type="AlphaFoldDB" id="A0A267MP38"/>
<dbReference type="GO" id="GO:0047444">
    <property type="term" value="F:N-acylneuraminate-9-phosphate synthase activity"/>
    <property type="evidence" value="ECO:0007669"/>
    <property type="project" value="TreeGrafter"/>
</dbReference>
<dbReference type="Pfam" id="PF03102">
    <property type="entry name" value="NeuB"/>
    <property type="match status" value="1"/>
</dbReference>
<evidence type="ECO:0000313" key="2">
    <source>
        <dbReference type="EMBL" id="PAB60655.1"/>
    </source>
</evidence>
<organism evidence="2 3">
    <name type="scientific">Anaeromicrobium sediminis</name>
    <dbReference type="NCBI Taxonomy" id="1478221"/>
    <lineage>
        <taxon>Bacteria</taxon>
        <taxon>Bacillati</taxon>
        <taxon>Bacillota</taxon>
        <taxon>Clostridia</taxon>
        <taxon>Peptostreptococcales</taxon>
        <taxon>Thermotaleaceae</taxon>
        <taxon>Anaeromicrobium</taxon>
    </lineage>
</organism>
<dbReference type="Gene3D" id="3.20.20.70">
    <property type="entry name" value="Aldolase class I"/>
    <property type="match status" value="1"/>
</dbReference>
<keyword evidence="3" id="KW-1185">Reference proteome</keyword>
<dbReference type="InterPro" id="IPR013785">
    <property type="entry name" value="Aldolase_TIM"/>
</dbReference>
<protein>
    <submittedName>
        <fullName evidence="2">N-acetylneuraminate synthase</fullName>
    </submittedName>
</protein>
<dbReference type="OrthoDB" id="9814210at2"/>
<gene>
    <name evidence="2" type="ORF">CCE28_03690</name>
</gene>
<feature type="domain" description="PseI/NeuA/B-like" evidence="1">
    <location>
        <begin position="63"/>
        <end position="302"/>
    </location>
</feature>
<comment type="caution">
    <text evidence="2">The sequence shown here is derived from an EMBL/GenBank/DDBJ whole genome shotgun (WGS) entry which is preliminary data.</text>
</comment>
<proteinExistence type="predicted"/>
<evidence type="ECO:0000259" key="1">
    <source>
        <dbReference type="Pfam" id="PF03102"/>
    </source>
</evidence>
<evidence type="ECO:0000313" key="3">
    <source>
        <dbReference type="Proteomes" id="UP000216024"/>
    </source>
</evidence>
<dbReference type="PANTHER" id="PTHR42966">
    <property type="entry name" value="N-ACETYLNEURAMINATE SYNTHASE"/>
    <property type="match status" value="1"/>
</dbReference>
<dbReference type="Proteomes" id="UP000216024">
    <property type="component" value="Unassembled WGS sequence"/>
</dbReference>
<dbReference type="GO" id="GO:0016051">
    <property type="term" value="P:carbohydrate biosynthetic process"/>
    <property type="evidence" value="ECO:0007669"/>
    <property type="project" value="InterPro"/>
</dbReference>
<accession>A0A267MP38</accession>
<dbReference type="InterPro" id="IPR013132">
    <property type="entry name" value="PseI/NeuA/B-like_N"/>
</dbReference>
<dbReference type="InterPro" id="IPR051690">
    <property type="entry name" value="PseI-like"/>
</dbReference>
<sequence>MSIIRKIKNYFQEAVHRSNIFNDFIKNGRRRKKLEHKKPKLIAEIGCNHMGDMEIAKQFIKMASVFCEVKTVKFQKRNNRELLTPEQYGAPHPNPHNSYGKTYGEHREYLEFNLEQHKKLKNYCEEFGLVYGCSVWDMTSAKEIASLTPKYIKIPSACNNNYEILEWLCENYNGEIHVSLGMTTHKEEQSIIDLFKVKNRNKDLIIYSCTSGYPVPVKDICLLEITRLKENYGHLVKEIGFSGHHNGISVDIAAYTLGASIIERHFTLNRTWKGTDHAASLEPDGLRRLNRDLNNAYKALRYKASELLEIEKPQREKLKFRKK</sequence>
<dbReference type="SUPFAM" id="SSF51569">
    <property type="entry name" value="Aldolase"/>
    <property type="match status" value="1"/>
</dbReference>
<dbReference type="EMBL" id="NIBG01000002">
    <property type="protein sequence ID" value="PAB60655.1"/>
    <property type="molecule type" value="Genomic_DNA"/>
</dbReference>
<dbReference type="PANTHER" id="PTHR42966:SF1">
    <property type="entry name" value="SIALIC ACID SYNTHASE"/>
    <property type="match status" value="1"/>
</dbReference>